<feature type="compositionally biased region" description="Low complexity" evidence="1">
    <location>
        <begin position="152"/>
        <end position="176"/>
    </location>
</feature>
<dbReference type="EMBL" id="CADEBD010000422">
    <property type="protein sequence ID" value="CAB3254771.1"/>
    <property type="molecule type" value="Genomic_DNA"/>
</dbReference>
<name>A0A8S1B9D0_ARCPL</name>
<feature type="compositionally biased region" description="Low complexity" evidence="1">
    <location>
        <begin position="616"/>
        <end position="646"/>
    </location>
</feature>
<proteinExistence type="predicted"/>
<evidence type="ECO:0000313" key="2">
    <source>
        <dbReference type="EMBL" id="CAB3254771.1"/>
    </source>
</evidence>
<organism evidence="2 3">
    <name type="scientific">Arctia plantaginis</name>
    <name type="common">Wood tiger moth</name>
    <name type="synonym">Phalaena plantaginis</name>
    <dbReference type="NCBI Taxonomy" id="874455"/>
    <lineage>
        <taxon>Eukaryota</taxon>
        <taxon>Metazoa</taxon>
        <taxon>Ecdysozoa</taxon>
        <taxon>Arthropoda</taxon>
        <taxon>Hexapoda</taxon>
        <taxon>Insecta</taxon>
        <taxon>Pterygota</taxon>
        <taxon>Neoptera</taxon>
        <taxon>Endopterygota</taxon>
        <taxon>Lepidoptera</taxon>
        <taxon>Glossata</taxon>
        <taxon>Ditrysia</taxon>
        <taxon>Noctuoidea</taxon>
        <taxon>Erebidae</taxon>
        <taxon>Arctiinae</taxon>
        <taxon>Arctia</taxon>
    </lineage>
</organism>
<comment type="caution">
    <text evidence="2">The sequence shown here is derived from an EMBL/GenBank/DDBJ whole genome shotgun (WGS) entry which is preliminary data.</text>
</comment>
<sequence>MWGFNTPLSNIGYKGLGIKYKRIIDSENMKWLIILAAISALVGARPEKYKEQEDFQYSRSSSDDGTKSGYYDAQRGNMGGNYERAHNMDSLAQHQMSGLVRQVEGELGDGAKMRTGSVYSAASSRGMYGSGHFDTSNLQGRNFQEGVSYDNSNLGSSHTAHSSSAHNSANYASRHSQSYGGYGRTTSDTQSQAEDLVSVDDLQTSKQQNYGSTRHSSGYQSQAGLQEQRHYDSDSTNSHTGYGSNIYTRYTPVRIVVTPGGRIALPVTVQTYDATHGSSILNHNALDSEVAASDMNQGSVYRPGNTKYYEASYKYNKKWEKHDTVPTSVSVVAPTETPVSKHSELYEDVDIHPSGNQNNARETDFRSAHLSSASGRYNAAKTTSRQSGYNTNYNSQRYNGGSSNSNAYTHAGHRAQVGHSSSSDSLNAQPNIGSIYSGISTDSALNKQARYNAGSQLDMNSQVEDLSARPKSYHSSYSYHKSWERQGDPYVIEPVSTTNSNSHTSQRLTSSTKNLGFTTYQPSSQYSQRNCEDNCHMRVTRSQGTDNQHMEQQSQSLYDDQDLGQQVQGTWKNFEDLGQLSQKDWGQQTDGQQSLSQWDNLKDLSQQSQGNRDLQNVEQQSQNNWEQQNVGQQSQNNWGQQNVGQQSENHWENLGQQTQSNWDQQNVEQQKTQDQANNLENLNQSQSNWEQLTAGQQTDSHTSAFENLGQISQNNWDQQNLGQQTNINWDKIETLDQQSNSNWDQQNVVQQPNDSWDKLEKLNQQSLTKSEEVGQHLLNQHTWNKFEDIRSANQKNDNSDIFGQHARNVLEQQNQDLEYELSYKPQHDLYAQFAHTSEVIPKDTNLQYSESEKEKELGKKINIIWDKFNSMDVDNVKVNFSHIQNNTKNNTEIQIHENDDDFLSQNESHFYKDIINDNIDIALHQKESNDNSDYSYSNGFVNPFFNQYHKNQLSHYDSTFSENNGAFETNNWNSHLHSYSNSDYDLQNVNNSHINIQDTSLTSLWSKFEKIDSGLSSEMNHTNTFLTKIEKESNLTSIDANGNSTIVNQPWYVRDPQETESSTASERLENKGSLSDKIDPKDLQPLYDDKPETPQDIGRGDIEPEEIIDIDESKKRYKNKSSVVSQNTFVSPVEHDNDEKKVDQNNNIYRENELLDDKLAVLSIQQQKNENIHVHLNKSELTNNMLQTISQQNKNVNQKEYNTDLQNVKINETVHQNVINHEVELQNSPNFEQESVNVEQENLYNFGQEDLQVFAQQTENVENQYLHNFQETLPDFKQGNENSEQQNSYNFGQEQLLEATRKNIEHQSFHNFGQEQTTKKYIEQHNSHNFGREQGLEATGKNIEQQNSYNFDQNLTILYNATQKNKNTEQETVGSENKLIFEKEQRNHSQQDFDLHKENNHNNTQKQIENREQQNLRSNDTIGFNNAQTQHVQLDNHHYEQITPTNLPRVQKSVGSIEVESSLNKNQEDLLYVQQNIQDLGGQSEHMPLEQIVEHNYAVDYEPNIASFEQEFEQDLGQQHQTSNGFFNKFEQQSQNLAVIQQNTQQSIIKSNPTTTSTQRTIISAQKTEKVTEKPSFWRSVGNKISSAKDKVVTWFRSKN</sequence>
<feature type="region of interest" description="Disordered" evidence="1">
    <location>
        <begin position="606"/>
        <end position="646"/>
    </location>
</feature>
<evidence type="ECO:0000256" key="1">
    <source>
        <dbReference type="SAM" id="MobiDB-lite"/>
    </source>
</evidence>
<feature type="compositionally biased region" description="Polar residues" evidence="1">
    <location>
        <begin position="495"/>
        <end position="529"/>
    </location>
</feature>
<feature type="region of interest" description="Disordered" evidence="1">
    <location>
        <begin position="371"/>
        <end position="429"/>
    </location>
</feature>
<dbReference type="OrthoDB" id="6098064at2759"/>
<feature type="compositionally biased region" description="Polar residues" evidence="1">
    <location>
        <begin position="184"/>
        <end position="193"/>
    </location>
</feature>
<feature type="region of interest" description="Disordered" evidence="1">
    <location>
        <begin position="52"/>
        <end position="84"/>
    </location>
</feature>
<accession>A0A8S1B9D0</accession>
<feature type="compositionally biased region" description="Polar residues" evidence="1">
    <location>
        <begin position="371"/>
        <end position="408"/>
    </location>
</feature>
<feature type="region of interest" description="Disordered" evidence="1">
    <location>
        <begin position="494"/>
        <end position="531"/>
    </location>
</feature>
<dbReference type="Proteomes" id="UP000494256">
    <property type="component" value="Unassembled WGS sequence"/>
</dbReference>
<gene>
    <name evidence="2" type="ORF">APLA_LOCUS14926</name>
</gene>
<protein>
    <submittedName>
        <fullName evidence="2">Uncharacterized protein</fullName>
    </submittedName>
</protein>
<evidence type="ECO:0000313" key="3">
    <source>
        <dbReference type="Proteomes" id="UP000494256"/>
    </source>
</evidence>
<feature type="region of interest" description="Disordered" evidence="1">
    <location>
        <begin position="207"/>
        <end position="239"/>
    </location>
</feature>
<feature type="compositionally biased region" description="Polar residues" evidence="1">
    <location>
        <begin position="418"/>
        <end position="429"/>
    </location>
</feature>
<feature type="compositionally biased region" description="Basic and acidic residues" evidence="1">
    <location>
        <begin position="1066"/>
        <end position="1101"/>
    </location>
</feature>
<reference evidence="2 3" key="1">
    <citation type="submission" date="2020-04" db="EMBL/GenBank/DDBJ databases">
        <authorList>
            <person name="Wallbank WR R."/>
            <person name="Pardo Diaz C."/>
            <person name="Kozak K."/>
            <person name="Martin S."/>
            <person name="Jiggins C."/>
            <person name="Moest M."/>
            <person name="Warren A I."/>
            <person name="Byers J.R.P. K."/>
            <person name="Montejo-Kovacevich G."/>
            <person name="Yen C E."/>
        </authorList>
    </citation>
    <scope>NUCLEOTIDE SEQUENCE [LARGE SCALE GENOMIC DNA]</scope>
</reference>
<feature type="region of interest" description="Disordered" evidence="1">
    <location>
        <begin position="1049"/>
        <end position="1101"/>
    </location>
</feature>
<feature type="compositionally biased region" description="Polar residues" evidence="1">
    <location>
        <begin position="207"/>
        <end position="225"/>
    </location>
</feature>
<feature type="region of interest" description="Disordered" evidence="1">
    <location>
        <begin position="144"/>
        <end position="194"/>
    </location>
</feature>